<dbReference type="EMBL" id="CP042914">
    <property type="protein sequence ID" value="QEG42081.1"/>
    <property type="molecule type" value="Genomic_DNA"/>
</dbReference>
<evidence type="ECO:0000313" key="2">
    <source>
        <dbReference type="EMBL" id="QEG42081.1"/>
    </source>
</evidence>
<protein>
    <submittedName>
        <fullName evidence="2">Uncharacterized protein</fullName>
    </submittedName>
</protein>
<dbReference type="AlphaFoldDB" id="A0A5B9R6C5"/>
<sequence>MNVTEIPSKQSGERRESTVCTRAEVLERIDELEAQVAELRENLPRAIKTVYKYRCDPGREVFVYAGSRAEADNRLAERMNRDYPISDRHPHGWRLASPVVDVLTDPVEAANASPGNLLRCFSPAEAAEFAADYRADEKQELAATPKRTTDFPPSRLARDVHDYEINLRRRSRKS</sequence>
<reference evidence="2 3" key="1">
    <citation type="submission" date="2019-08" db="EMBL/GenBank/DDBJ databases">
        <title>Deep-cultivation of Planctomycetes and their phenomic and genomic characterization uncovers novel biology.</title>
        <authorList>
            <person name="Wiegand S."/>
            <person name="Jogler M."/>
            <person name="Boedeker C."/>
            <person name="Pinto D."/>
            <person name="Vollmers J."/>
            <person name="Rivas-Marin E."/>
            <person name="Kohn T."/>
            <person name="Peeters S.H."/>
            <person name="Heuer A."/>
            <person name="Rast P."/>
            <person name="Oberbeckmann S."/>
            <person name="Bunk B."/>
            <person name="Jeske O."/>
            <person name="Meyerdierks A."/>
            <person name="Storesund J.E."/>
            <person name="Kallscheuer N."/>
            <person name="Luecker S."/>
            <person name="Lage O.M."/>
            <person name="Pohl T."/>
            <person name="Merkel B.J."/>
            <person name="Hornburger P."/>
            <person name="Mueller R.-W."/>
            <person name="Bruemmer F."/>
            <person name="Labrenz M."/>
            <person name="Spormann A.M."/>
            <person name="Op den Camp H."/>
            <person name="Overmann J."/>
            <person name="Amann R."/>
            <person name="Jetten M.S.M."/>
            <person name="Mascher T."/>
            <person name="Medema M.H."/>
            <person name="Devos D.P."/>
            <person name="Kaster A.-K."/>
            <person name="Ovreas L."/>
            <person name="Rohde M."/>
            <person name="Galperin M.Y."/>
            <person name="Jogler C."/>
        </authorList>
    </citation>
    <scope>NUCLEOTIDE SEQUENCE [LARGE SCALE GENOMIC DNA]</scope>
    <source>
        <strain evidence="2 3">UC8</strain>
    </source>
</reference>
<dbReference type="KEGG" id="rul:UC8_41110"/>
<evidence type="ECO:0000313" key="3">
    <source>
        <dbReference type="Proteomes" id="UP000325286"/>
    </source>
</evidence>
<keyword evidence="1" id="KW-0175">Coiled coil</keyword>
<evidence type="ECO:0000256" key="1">
    <source>
        <dbReference type="SAM" id="Coils"/>
    </source>
</evidence>
<keyword evidence="3" id="KW-1185">Reference proteome</keyword>
<organism evidence="2 3">
    <name type="scientific">Roseimaritima ulvae</name>
    <dbReference type="NCBI Taxonomy" id="980254"/>
    <lineage>
        <taxon>Bacteria</taxon>
        <taxon>Pseudomonadati</taxon>
        <taxon>Planctomycetota</taxon>
        <taxon>Planctomycetia</taxon>
        <taxon>Pirellulales</taxon>
        <taxon>Pirellulaceae</taxon>
        <taxon>Roseimaritima</taxon>
    </lineage>
</organism>
<dbReference type="RefSeq" id="WP_148080430.1">
    <property type="nucleotide sequence ID" value="NZ_CP042914.1"/>
</dbReference>
<proteinExistence type="predicted"/>
<feature type="coiled-coil region" evidence="1">
    <location>
        <begin position="22"/>
        <end position="49"/>
    </location>
</feature>
<name>A0A5B9R6C5_9BACT</name>
<accession>A0A5B9R6C5</accession>
<gene>
    <name evidence="2" type="ORF">UC8_41110</name>
</gene>
<dbReference type="Proteomes" id="UP000325286">
    <property type="component" value="Chromosome"/>
</dbReference>